<accession>A0A926SAL9</accession>
<feature type="transmembrane region" description="Helical" evidence="8">
    <location>
        <begin position="41"/>
        <end position="63"/>
    </location>
</feature>
<dbReference type="GO" id="GO:0005886">
    <property type="term" value="C:plasma membrane"/>
    <property type="evidence" value="ECO:0007669"/>
    <property type="project" value="UniProtKB-SubCell"/>
</dbReference>
<dbReference type="InterPro" id="IPR002781">
    <property type="entry name" value="TM_pro_TauE-like"/>
</dbReference>
<evidence type="ECO:0000256" key="2">
    <source>
        <dbReference type="ARBA" id="ARBA00009142"/>
    </source>
</evidence>
<comment type="caution">
    <text evidence="9">The sequence shown here is derived from an EMBL/GenBank/DDBJ whole genome shotgun (WGS) entry which is preliminary data.</text>
</comment>
<dbReference type="Pfam" id="PF01925">
    <property type="entry name" value="TauE"/>
    <property type="match status" value="1"/>
</dbReference>
<comment type="similarity">
    <text evidence="2 8">Belongs to the 4-toluene sulfonate uptake permease (TSUP) (TC 2.A.102) family.</text>
</comment>
<dbReference type="PANTHER" id="PTHR30269">
    <property type="entry name" value="TRANSMEMBRANE PROTEIN YFCA"/>
    <property type="match status" value="1"/>
</dbReference>
<reference evidence="9" key="1">
    <citation type="submission" date="2020-05" db="EMBL/GenBank/DDBJ databases">
        <title>Identification of trans-AT polyketide cluster in two marine bacteria, producers of a novel glutaramide-containing polyketide sesbanimide D and analogs.</title>
        <authorList>
            <person name="Kacar D."/>
            <person name="Rodriguez P."/>
            <person name="Canedo L."/>
            <person name="Gonzalez E."/>
            <person name="Galan B."/>
            <person name="De La Calle F."/>
            <person name="Garcia J.L."/>
        </authorList>
    </citation>
    <scope>NUCLEOTIDE SEQUENCE</scope>
    <source>
        <strain evidence="9">PHM038</strain>
    </source>
</reference>
<evidence type="ECO:0000256" key="1">
    <source>
        <dbReference type="ARBA" id="ARBA00004651"/>
    </source>
</evidence>
<evidence type="ECO:0000256" key="3">
    <source>
        <dbReference type="ARBA" id="ARBA00022448"/>
    </source>
</evidence>
<dbReference type="InterPro" id="IPR052017">
    <property type="entry name" value="TSUP"/>
</dbReference>
<dbReference type="RefSeq" id="WP_190294149.1">
    <property type="nucleotide sequence ID" value="NZ_JABFCZ010000039.1"/>
</dbReference>
<evidence type="ECO:0000313" key="9">
    <source>
        <dbReference type="EMBL" id="MBD1549459.1"/>
    </source>
</evidence>
<dbReference type="EMBL" id="JABFCZ010000039">
    <property type="protein sequence ID" value="MBD1549459.1"/>
    <property type="molecule type" value="Genomic_DNA"/>
</dbReference>
<keyword evidence="4 8" id="KW-1003">Cell membrane</keyword>
<dbReference type="Proteomes" id="UP000598467">
    <property type="component" value="Unassembled WGS sequence"/>
</dbReference>
<organism evidence="9 10">
    <name type="scientific">Roseibium aggregatum</name>
    <dbReference type="NCBI Taxonomy" id="187304"/>
    <lineage>
        <taxon>Bacteria</taxon>
        <taxon>Pseudomonadati</taxon>
        <taxon>Pseudomonadota</taxon>
        <taxon>Alphaproteobacteria</taxon>
        <taxon>Hyphomicrobiales</taxon>
        <taxon>Stappiaceae</taxon>
        <taxon>Roseibium</taxon>
    </lineage>
</organism>
<gene>
    <name evidence="9" type="ORF">HK439_24640</name>
</gene>
<keyword evidence="5 8" id="KW-0812">Transmembrane</keyword>
<keyword evidence="3" id="KW-0813">Transport</keyword>
<evidence type="ECO:0000256" key="7">
    <source>
        <dbReference type="ARBA" id="ARBA00023136"/>
    </source>
</evidence>
<evidence type="ECO:0000256" key="8">
    <source>
        <dbReference type="RuleBase" id="RU363041"/>
    </source>
</evidence>
<evidence type="ECO:0000256" key="4">
    <source>
        <dbReference type="ARBA" id="ARBA00022475"/>
    </source>
</evidence>
<keyword evidence="7 8" id="KW-0472">Membrane</keyword>
<feature type="transmembrane region" description="Helical" evidence="8">
    <location>
        <begin position="12"/>
        <end position="35"/>
    </location>
</feature>
<evidence type="ECO:0000256" key="6">
    <source>
        <dbReference type="ARBA" id="ARBA00022989"/>
    </source>
</evidence>
<evidence type="ECO:0000313" key="10">
    <source>
        <dbReference type="Proteomes" id="UP000598467"/>
    </source>
</evidence>
<dbReference type="AlphaFoldDB" id="A0A926SAL9"/>
<feature type="transmembrane region" description="Helical" evidence="8">
    <location>
        <begin position="136"/>
        <end position="159"/>
    </location>
</feature>
<protein>
    <recommendedName>
        <fullName evidence="8">Probable membrane transporter protein</fullName>
    </recommendedName>
</protein>
<proteinExistence type="inferred from homology"/>
<dbReference type="PANTHER" id="PTHR30269:SF37">
    <property type="entry name" value="MEMBRANE TRANSPORTER PROTEIN"/>
    <property type="match status" value="1"/>
</dbReference>
<comment type="subcellular location">
    <subcellularLocation>
        <location evidence="1 8">Cell membrane</location>
        <topology evidence="1 8">Multi-pass membrane protein</topology>
    </subcellularLocation>
</comment>
<feature type="transmembrane region" description="Helical" evidence="8">
    <location>
        <begin position="83"/>
        <end position="102"/>
    </location>
</feature>
<feature type="transmembrane region" description="Helical" evidence="8">
    <location>
        <begin position="188"/>
        <end position="214"/>
    </location>
</feature>
<name>A0A926SAL9_9HYPH</name>
<sequence length="257" mass="27057">METFFDTLLPHQLSPAISLLLIAISFVTSALTAAIGLGGGIALIAIMANVMPVAALVPVHGVIQFGSNVSRALVLIRYIDWSIIGWFAAGAVCGAALGGSVAVTLPAPYLRLGIACFVLWTVWGKPPKLERAKKPAMAAAGLVATLFSMFFGATGPIGASVLSTLGLTRHQFVANQGATALLMHLMKIIAFGLLGFAFAPWLGLIVFMIISGFFGTLFGSRLLGRMQEATFKKGFKVIMTLLALNLLRQAGEGLFFS</sequence>
<evidence type="ECO:0000256" key="5">
    <source>
        <dbReference type="ARBA" id="ARBA00022692"/>
    </source>
</evidence>
<keyword evidence="6 8" id="KW-1133">Transmembrane helix</keyword>